<name>A0A2P5GSZ3_9ENTR</name>
<gene>
    <name evidence="3" type="ORF">CHU32_08130</name>
    <name evidence="2" type="ORF">CHU33_05180</name>
</gene>
<evidence type="ECO:0000313" key="2">
    <source>
        <dbReference type="EMBL" id="POP46924.1"/>
    </source>
</evidence>
<comment type="caution">
    <text evidence="3">The sequence shown here is derived from an EMBL/GenBank/DDBJ whole genome shotgun (WGS) entry which is preliminary data.</text>
</comment>
<evidence type="ECO:0000313" key="4">
    <source>
        <dbReference type="Proteomes" id="UP000237073"/>
    </source>
</evidence>
<accession>A0A2P5GSZ3</accession>
<keyword evidence="4" id="KW-1185">Reference proteome</keyword>
<evidence type="ECO:0000313" key="5">
    <source>
        <dbReference type="Proteomes" id="UP000247005"/>
    </source>
</evidence>
<dbReference type="Proteomes" id="UP000247005">
    <property type="component" value="Unassembled WGS sequence"/>
</dbReference>
<proteinExistence type="predicted"/>
<protein>
    <submittedName>
        <fullName evidence="3">MarR family transcriptional regulator</fullName>
    </submittedName>
</protein>
<dbReference type="EMBL" id="PQGE01000003">
    <property type="protein sequence ID" value="POP46924.1"/>
    <property type="molecule type" value="Genomic_DNA"/>
</dbReference>
<reference evidence="4 5" key="1">
    <citation type="submission" date="2018-01" db="EMBL/GenBank/DDBJ databases">
        <title>Superficieibacter electus gen. nov., sp. nov., an extended-spectrum beta-lactamase possessing member of the Enterobacteriaceae family, isolated from intensive care unit surfaces.</title>
        <authorList>
            <person name="Potter R.F."/>
            <person name="D'Souza A.W."/>
        </authorList>
    </citation>
    <scope>NUCLEOTIDE SEQUENCE [LARGE SCALE GENOMIC DNA]</scope>
    <source>
        <strain evidence="3 5">BP-1</strain>
        <strain evidence="2 4">BP-2</strain>
    </source>
</reference>
<organism evidence="3 5">
    <name type="scientific">Superficieibacter electus</name>
    <dbReference type="NCBI Taxonomy" id="2022662"/>
    <lineage>
        <taxon>Bacteria</taxon>
        <taxon>Pseudomonadati</taxon>
        <taxon>Pseudomonadota</taxon>
        <taxon>Gammaproteobacteria</taxon>
        <taxon>Enterobacterales</taxon>
        <taxon>Enterobacteriaceae</taxon>
        <taxon>Superficieibacter</taxon>
    </lineage>
</organism>
<evidence type="ECO:0000256" key="1">
    <source>
        <dbReference type="SAM" id="MobiDB-lite"/>
    </source>
</evidence>
<dbReference type="EMBL" id="PQGD01000005">
    <property type="protein sequence ID" value="POP49662.1"/>
    <property type="molecule type" value="Genomic_DNA"/>
</dbReference>
<sequence length="67" mass="7465">MVAQSLLDPITMATRAGLLREDMRLKTPVGVLHTTAKTIKNTMEKRQGKRLRGRESAPGRGEYQNGK</sequence>
<dbReference type="Proteomes" id="UP000237073">
    <property type="component" value="Unassembled WGS sequence"/>
</dbReference>
<dbReference type="AlphaFoldDB" id="A0A2P5GSZ3"/>
<feature type="region of interest" description="Disordered" evidence="1">
    <location>
        <begin position="40"/>
        <end position="67"/>
    </location>
</feature>
<evidence type="ECO:0000313" key="3">
    <source>
        <dbReference type="EMBL" id="POP49662.1"/>
    </source>
</evidence>